<dbReference type="GO" id="GO:0005829">
    <property type="term" value="C:cytosol"/>
    <property type="evidence" value="ECO:0007669"/>
    <property type="project" value="TreeGrafter"/>
</dbReference>
<dbReference type="InterPro" id="IPR046348">
    <property type="entry name" value="SIS_dom_sf"/>
</dbReference>
<dbReference type="GO" id="GO:0051156">
    <property type="term" value="P:glucose 6-phosphate metabolic process"/>
    <property type="evidence" value="ECO:0007669"/>
    <property type="project" value="TreeGrafter"/>
</dbReference>
<sequence length="538" mass="58842">MVDEQNSVTVVLERLVCTSFASSLWSRNSNLWPEPSIGAEPPEKTLGWLDLPFKLSNLAGQFESLNDQIVADGFSDIVLLGMGGSSMASRALNELFSSSLEAEPPRVRFQVLDTVIPTTIKEITRKLNPGKTLFFISSKSGSTIETLSLESYFRSLRNPDAKYPVSRRNFIALSDPGTPLSERARAGEFGTWVSTPEDVGGRFSALSAFGMVPAAAAGLNIRKFAESSALMAQRCQSDSKDNPGLALGAFLAGNALQGRDKVTLITSEKYSAFSMWVEQLLAESTGKNGEGLIPIVNEPVLDPANYGSDRQFIIFDTAEKESKHTGLVTRLNSAGHPVFVIKPFTADIHEIAGEFFRWQFATTVASALIGIYPFDQPDVESSKIKARKFLYENRSDIKTSNLAQGLHAIGSITPPQYVALTAFMPESDALTEAFMKLRSAISEKTGAATTFSYGPRYLHSMGQLYKGGPNNYSVLCFVSGKHDDLPVPNATYTFEQLTRALAEGDFETMAQYGQNVNQFRFGHNAVEELQYGIQEIFG</sequence>
<organism evidence="4">
    <name type="scientific">marine metagenome</name>
    <dbReference type="NCBI Taxonomy" id="408172"/>
    <lineage>
        <taxon>unclassified sequences</taxon>
        <taxon>metagenomes</taxon>
        <taxon>ecological metagenomes</taxon>
    </lineage>
</organism>
<keyword evidence="3" id="KW-0413">Isomerase</keyword>
<evidence type="ECO:0000256" key="3">
    <source>
        <dbReference type="ARBA" id="ARBA00023235"/>
    </source>
</evidence>
<name>A0A381P4W7_9ZZZZ</name>
<evidence type="ECO:0000256" key="2">
    <source>
        <dbReference type="ARBA" id="ARBA00023152"/>
    </source>
</evidence>
<dbReference type="EMBL" id="UINC01000840">
    <property type="protein sequence ID" value="SUZ61986.1"/>
    <property type="molecule type" value="Genomic_DNA"/>
</dbReference>
<dbReference type="GO" id="GO:0006094">
    <property type="term" value="P:gluconeogenesis"/>
    <property type="evidence" value="ECO:0007669"/>
    <property type="project" value="UniProtKB-KW"/>
</dbReference>
<dbReference type="PRINTS" id="PR00662">
    <property type="entry name" value="G6PISOMERASE"/>
</dbReference>
<dbReference type="PROSITE" id="PS51463">
    <property type="entry name" value="P_GLUCOSE_ISOMERASE_3"/>
    <property type="match status" value="1"/>
</dbReference>
<evidence type="ECO:0000256" key="1">
    <source>
        <dbReference type="ARBA" id="ARBA00022432"/>
    </source>
</evidence>
<dbReference type="PANTHER" id="PTHR11469:SF1">
    <property type="entry name" value="GLUCOSE-6-PHOSPHATE ISOMERASE"/>
    <property type="match status" value="1"/>
</dbReference>
<keyword evidence="2" id="KW-0324">Glycolysis</keyword>
<keyword evidence="1" id="KW-0312">Gluconeogenesis</keyword>
<accession>A0A381P4W7</accession>
<protein>
    <recommendedName>
        <fullName evidence="5">Glucose-6-phosphate isomerase</fullName>
    </recommendedName>
</protein>
<evidence type="ECO:0008006" key="5">
    <source>
        <dbReference type="Google" id="ProtNLM"/>
    </source>
</evidence>
<dbReference type="PANTHER" id="PTHR11469">
    <property type="entry name" value="GLUCOSE-6-PHOSPHATE ISOMERASE"/>
    <property type="match status" value="1"/>
</dbReference>
<dbReference type="Pfam" id="PF00342">
    <property type="entry name" value="PGI"/>
    <property type="match status" value="1"/>
</dbReference>
<evidence type="ECO:0000313" key="4">
    <source>
        <dbReference type="EMBL" id="SUZ61986.1"/>
    </source>
</evidence>
<dbReference type="AlphaFoldDB" id="A0A381P4W7"/>
<reference evidence="4" key="1">
    <citation type="submission" date="2018-05" db="EMBL/GenBank/DDBJ databases">
        <authorList>
            <person name="Lanie J.A."/>
            <person name="Ng W.-L."/>
            <person name="Kazmierczak K.M."/>
            <person name="Andrzejewski T.M."/>
            <person name="Davidsen T.M."/>
            <person name="Wayne K.J."/>
            <person name="Tettelin H."/>
            <person name="Glass J.I."/>
            <person name="Rusch D."/>
            <person name="Podicherti R."/>
            <person name="Tsui H.-C.T."/>
            <person name="Winkler M.E."/>
        </authorList>
    </citation>
    <scope>NUCLEOTIDE SEQUENCE</scope>
</reference>
<dbReference type="InterPro" id="IPR001672">
    <property type="entry name" value="G6P_Isomerase"/>
</dbReference>
<dbReference type="GO" id="GO:0004347">
    <property type="term" value="F:glucose-6-phosphate isomerase activity"/>
    <property type="evidence" value="ECO:0007669"/>
    <property type="project" value="InterPro"/>
</dbReference>
<dbReference type="SUPFAM" id="SSF53697">
    <property type="entry name" value="SIS domain"/>
    <property type="match status" value="1"/>
</dbReference>
<gene>
    <name evidence="4" type="ORF">METZ01_LOCUS14840</name>
</gene>
<dbReference type="Gene3D" id="3.40.50.10490">
    <property type="entry name" value="Glucose-6-phosphate isomerase like protein, domain 1"/>
    <property type="match status" value="3"/>
</dbReference>
<dbReference type="GO" id="GO:0097367">
    <property type="term" value="F:carbohydrate derivative binding"/>
    <property type="evidence" value="ECO:0007669"/>
    <property type="project" value="InterPro"/>
</dbReference>
<dbReference type="GO" id="GO:0006096">
    <property type="term" value="P:glycolytic process"/>
    <property type="evidence" value="ECO:0007669"/>
    <property type="project" value="UniProtKB-KW"/>
</dbReference>
<dbReference type="GO" id="GO:0048029">
    <property type="term" value="F:monosaccharide binding"/>
    <property type="evidence" value="ECO:0007669"/>
    <property type="project" value="TreeGrafter"/>
</dbReference>
<proteinExistence type="predicted"/>